<dbReference type="Gene3D" id="3.30.413.10">
    <property type="entry name" value="Sulfite Reductase Hemoprotein, domain 1"/>
    <property type="match status" value="1"/>
</dbReference>
<comment type="cofactor">
    <cofactor evidence="7">
        <name>[4Fe-4S] cluster</name>
        <dbReference type="ChEBI" id="CHEBI:49883"/>
    </cofactor>
    <text evidence="7">Binds 1 [4Fe-4S] cluster.</text>
</comment>
<evidence type="ECO:0000256" key="2">
    <source>
        <dbReference type="ARBA" id="ARBA00022723"/>
    </source>
</evidence>
<feature type="binding site" evidence="7">
    <location>
        <position position="263"/>
    </location>
    <ligand>
        <name>[4Fe-4S] cluster</name>
        <dbReference type="ChEBI" id="CHEBI:49883"/>
    </ligand>
</feature>
<evidence type="ECO:0000256" key="7">
    <source>
        <dbReference type="HAMAP-Rule" id="MF_00159"/>
    </source>
</evidence>
<sequence>MTRQIHVGNVAIGGGAPVSIQSMTNTPTHDVEATLAQIRALAAAGCEIVRVAVPDERAAQAVAALKAGSPLPLVADIHFDYRLALTAVEGGIDKIRINPGNIGGEDRVEAVAKACKERGIPIRIGVNGGSLEKPLLEKYGGPTPEALVESALGHVALLEKYGFEDICISMKSSSVPTTMRAYQLMAQKYDFPLHLGVTEAGTADIGSIKSAAGIGGLLGLGIGDTFRVTLTADPVEEIVLAKKILKAVGLRKDGPELISCPTCGRTQIDLIPMAHKVEELLKGVDKPITVAVMGCVVNGPGEARHADVGIAGGKGEGVLFLHGEIVDKVPEDQLIPRLMALIDTL</sequence>
<evidence type="ECO:0000256" key="3">
    <source>
        <dbReference type="ARBA" id="ARBA00023002"/>
    </source>
</evidence>
<dbReference type="AlphaFoldDB" id="A0A9D1CIR1"/>
<keyword evidence="5 7" id="KW-0411">Iron-sulfur</keyword>
<proteinExistence type="inferred from homology"/>
<dbReference type="InterPro" id="IPR058578">
    <property type="entry name" value="IspG_TIM"/>
</dbReference>
<feature type="domain" description="IspG TIM-barrel" evidence="8">
    <location>
        <begin position="2"/>
        <end position="241"/>
    </location>
</feature>
<reference evidence="10" key="2">
    <citation type="journal article" date="2021" name="PeerJ">
        <title>Extensive microbial diversity within the chicken gut microbiome revealed by metagenomics and culture.</title>
        <authorList>
            <person name="Gilroy R."/>
            <person name="Ravi A."/>
            <person name="Getino M."/>
            <person name="Pursley I."/>
            <person name="Horton D.L."/>
            <person name="Alikhan N.F."/>
            <person name="Baker D."/>
            <person name="Gharbi K."/>
            <person name="Hall N."/>
            <person name="Watson M."/>
            <person name="Adriaenssens E.M."/>
            <person name="Foster-Nyarko E."/>
            <person name="Jarju S."/>
            <person name="Secka A."/>
            <person name="Antonio M."/>
            <person name="Oren A."/>
            <person name="Chaudhuri R.R."/>
            <person name="La Ragione R."/>
            <person name="Hildebrand F."/>
            <person name="Pallen M.J."/>
        </authorList>
    </citation>
    <scope>NUCLEOTIDE SEQUENCE</scope>
    <source>
        <strain evidence="10">ChiGjej2B2-12916</strain>
    </source>
</reference>
<dbReference type="GO" id="GO:0016114">
    <property type="term" value="P:terpenoid biosynthetic process"/>
    <property type="evidence" value="ECO:0007669"/>
    <property type="project" value="InterPro"/>
</dbReference>
<comment type="catalytic activity">
    <reaction evidence="7">
        <text>(2E)-4-hydroxy-3-methylbut-2-enyl diphosphate + oxidized [flavodoxin] + H2O + 2 H(+) = 2-C-methyl-D-erythritol 2,4-cyclic diphosphate + reduced [flavodoxin]</text>
        <dbReference type="Rhea" id="RHEA:43604"/>
        <dbReference type="Rhea" id="RHEA-COMP:10622"/>
        <dbReference type="Rhea" id="RHEA-COMP:10623"/>
        <dbReference type="ChEBI" id="CHEBI:15377"/>
        <dbReference type="ChEBI" id="CHEBI:15378"/>
        <dbReference type="ChEBI" id="CHEBI:57618"/>
        <dbReference type="ChEBI" id="CHEBI:58210"/>
        <dbReference type="ChEBI" id="CHEBI:58483"/>
        <dbReference type="ChEBI" id="CHEBI:128753"/>
        <dbReference type="EC" id="1.17.7.3"/>
    </reaction>
</comment>
<dbReference type="GO" id="GO:0019288">
    <property type="term" value="P:isopentenyl diphosphate biosynthetic process, methylerythritol 4-phosphate pathway"/>
    <property type="evidence" value="ECO:0007669"/>
    <property type="project" value="UniProtKB-UniRule"/>
</dbReference>
<dbReference type="PIRSF" id="PIRSF004640">
    <property type="entry name" value="IspG"/>
    <property type="match status" value="1"/>
</dbReference>
<dbReference type="GO" id="GO:0005506">
    <property type="term" value="F:iron ion binding"/>
    <property type="evidence" value="ECO:0007669"/>
    <property type="project" value="InterPro"/>
</dbReference>
<feature type="binding site" evidence="7">
    <location>
        <position position="302"/>
    </location>
    <ligand>
        <name>[4Fe-4S] cluster</name>
        <dbReference type="ChEBI" id="CHEBI:49883"/>
    </ligand>
</feature>
<dbReference type="NCBIfam" id="NF001540">
    <property type="entry name" value="PRK00366.1"/>
    <property type="match status" value="1"/>
</dbReference>
<comment type="similarity">
    <text evidence="7">Belongs to the IspG family.</text>
</comment>
<dbReference type="SUPFAM" id="SSF51717">
    <property type="entry name" value="Dihydropteroate synthetase-like"/>
    <property type="match status" value="1"/>
</dbReference>
<dbReference type="InterPro" id="IPR058579">
    <property type="entry name" value="IspG_C"/>
</dbReference>
<keyword evidence="2 7" id="KW-0479">Metal-binding</keyword>
<dbReference type="Pfam" id="PF26540">
    <property type="entry name" value="GcpE_C"/>
    <property type="match status" value="1"/>
</dbReference>
<evidence type="ECO:0000259" key="9">
    <source>
        <dbReference type="Pfam" id="PF26540"/>
    </source>
</evidence>
<evidence type="ECO:0000259" key="8">
    <source>
        <dbReference type="Pfam" id="PF04551"/>
    </source>
</evidence>
<comment type="function">
    <text evidence="7">Converts 2C-methyl-D-erythritol 2,4-cyclodiphosphate (ME-2,4cPP) into 1-hydroxy-2-methyl-2-(E)-butenyl 4-diphosphate.</text>
</comment>
<dbReference type="PANTHER" id="PTHR30454:SF0">
    <property type="entry name" value="4-HYDROXY-3-METHYLBUT-2-EN-1-YL DIPHOSPHATE SYNTHASE (FERREDOXIN), CHLOROPLASTIC"/>
    <property type="match status" value="1"/>
</dbReference>
<evidence type="ECO:0000313" key="11">
    <source>
        <dbReference type="Proteomes" id="UP000886879"/>
    </source>
</evidence>
<dbReference type="SUPFAM" id="SSF56014">
    <property type="entry name" value="Nitrite and sulphite reductase 4Fe-4S domain-like"/>
    <property type="match status" value="1"/>
</dbReference>
<dbReference type="FunFam" id="3.20.20.20:FF:000001">
    <property type="entry name" value="4-hydroxy-3-methylbut-2-en-1-yl diphosphate synthase (flavodoxin)"/>
    <property type="match status" value="1"/>
</dbReference>
<dbReference type="Gene3D" id="3.20.20.20">
    <property type="entry name" value="Dihydropteroate synthase-like"/>
    <property type="match status" value="1"/>
</dbReference>
<evidence type="ECO:0000256" key="6">
    <source>
        <dbReference type="ARBA" id="ARBA00023229"/>
    </source>
</evidence>
<accession>A0A9D1CIR1</accession>
<name>A0A9D1CIR1_9FIRM</name>
<gene>
    <name evidence="7 10" type="primary">ispG</name>
    <name evidence="10" type="synonym">gcpE</name>
    <name evidence="10" type="ORF">IAD31_10030</name>
</gene>
<dbReference type="GO" id="GO:0051539">
    <property type="term" value="F:4 iron, 4 sulfur cluster binding"/>
    <property type="evidence" value="ECO:0007669"/>
    <property type="project" value="UniProtKB-UniRule"/>
</dbReference>
<dbReference type="InterPro" id="IPR045854">
    <property type="entry name" value="NO2/SO3_Rdtase_4Fe4S_sf"/>
</dbReference>
<dbReference type="GO" id="GO:0046429">
    <property type="term" value="F:4-hydroxy-3-methylbut-2-en-1-yl diphosphate synthase activity (ferredoxin)"/>
    <property type="evidence" value="ECO:0007669"/>
    <property type="project" value="UniProtKB-UniRule"/>
</dbReference>
<dbReference type="Pfam" id="PF04551">
    <property type="entry name" value="GcpE"/>
    <property type="match status" value="1"/>
</dbReference>
<dbReference type="NCBIfam" id="TIGR00612">
    <property type="entry name" value="ispG_gcpE"/>
    <property type="match status" value="1"/>
</dbReference>
<keyword evidence="4 7" id="KW-0408">Iron</keyword>
<dbReference type="EMBL" id="DVFO01000107">
    <property type="protein sequence ID" value="HIQ61909.1"/>
    <property type="molecule type" value="Genomic_DNA"/>
</dbReference>
<dbReference type="InterPro" id="IPR016425">
    <property type="entry name" value="IspG_bac"/>
</dbReference>
<dbReference type="InterPro" id="IPR011005">
    <property type="entry name" value="Dihydropteroate_synth-like_sf"/>
</dbReference>
<evidence type="ECO:0000313" key="10">
    <source>
        <dbReference type="EMBL" id="HIQ61909.1"/>
    </source>
</evidence>
<dbReference type="InterPro" id="IPR004588">
    <property type="entry name" value="IspG_bac-typ"/>
</dbReference>
<comment type="caution">
    <text evidence="10">The sequence shown here is derived from an EMBL/GenBank/DDBJ whole genome shotgun (WGS) entry which is preliminary data.</text>
</comment>
<dbReference type="Proteomes" id="UP000886879">
    <property type="component" value="Unassembled WGS sequence"/>
</dbReference>
<evidence type="ECO:0000256" key="1">
    <source>
        <dbReference type="ARBA" id="ARBA00022485"/>
    </source>
</evidence>
<reference evidence="10" key="1">
    <citation type="submission" date="2020-10" db="EMBL/GenBank/DDBJ databases">
        <authorList>
            <person name="Gilroy R."/>
        </authorList>
    </citation>
    <scope>NUCLEOTIDE SEQUENCE</scope>
    <source>
        <strain evidence="10">ChiGjej2B2-12916</strain>
    </source>
</reference>
<protein>
    <recommendedName>
        <fullName evidence="7">4-hydroxy-3-methylbut-2-en-1-yl diphosphate synthase (flavodoxin)</fullName>
        <ecNumber evidence="7">1.17.7.3</ecNumber>
    </recommendedName>
    <alternativeName>
        <fullName evidence="7">1-hydroxy-2-methyl-2-(E)-butenyl 4-diphosphate synthase</fullName>
    </alternativeName>
</protein>
<feature type="binding site" evidence="7">
    <location>
        <position position="260"/>
    </location>
    <ligand>
        <name>[4Fe-4S] cluster</name>
        <dbReference type="ChEBI" id="CHEBI:49883"/>
    </ligand>
</feature>
<dbReference type="PANTHER" id="PTHR30454">
    <property type="entry name" value="4-HYDROXY-3-METHYLBUT-2-EN-1-YL DIPHOSPHATE SYNTHASE"/>
    <property type="match status" value="1"/>
</dbReference>
<dbReference type="GO" id="GO:0141197">
    <property type="term" value="F:4-hydroxy-3-methylbut-2-enyl-diphosphate synthase activity (flavodoxin)"/>
    <property type="evidence" value="ECO:0007669"/>
    <property type="project" value="UniProtKB-EC"/>
</dbReference>
<keyword evidence="3 7" id="KW-0560">Oxidoreductase</keyword>
<evidence type="ECO:0000256" key="5">
    <source>
        <dbReference type="ARBA" id="ARBA00023014"/>
    </source>
</evidence>
<keyword evidence="6 7" id="KW-0414">Isoprene biosynthesis</keyword>
<feature type="binding site" evidence="7">
    <location>
        <position position="295"/>
    </location>
    <ligand>
        <name>[4Fe-4S] cluster</name>
        <dbReference type="ChEBI" id="CHEBI:49883"/>
    </ligand>
</feature>
<dbReference type="HAMAP" id="MF_00159">
    <property type="entry name" value="IspG"/>
    <property type="match status" value="1"/>
</dbReference>
<dbReference type="EC" id="1.17.7.3" evidence="7"/>
<comment type="pathway">
    <text evidence="7">Isoprenoid biosynthesis; isopentenyl diphosphate biosynthesis via DXP pathway; isopentenyl diphosphate from 1-deoxy-D-xylulose 5-phosphate: step 5/6.</text>
</comment>
<feature type="domain" description="IspG C-terminal" evidence="9">
    <location>
        <begin position="256"/>
        <end position="343"/>
    </location>
</feature>
<keyword evidence="1 7" id="KW-0004">4Fe-4S</keyword>
<organism evidence="10 11">
    <name type="scientific">Candidatus Enterenecus faecium</name>
    <dbReference type="NCBI Taxonomy" id="2840780"/>
    <lineage>
        <taxon>Bacteria</taxon>
        <taxon>Bacillati</taxon>
        <taxon>Bacillota</taxon>
        <taxon>Clostridia</taxon>
        <taxon>Eubacteriales</taxon>
        <taxon>Candidatus Enterenecus</taxon>
    </lineage>
</organism>
<evidence type="ECO:0000256" key="4">
    <source>
        <dbReference type="ARBA" id="ARBA00023004"/>
    </source>
</evidence>